<comment type="caution">
    <text evidence="7">The sequence shown here is derived from an EMBL/GenBank/DDBJ whole genome shotgun (WGS) entry which is preliminary data.</text>
</comment>
<dbReference type="PIRSF" id="PIRSF017302">
    <property type="entry name" value="Gltscr2"/>
    <property type="match status" value="1"/>
</dbReference>
<comment type="subcellular location">
    <subcellularLocation>
        <location evidence="1">Nucleus</location>
        <location evidence="1">Nucleolus</location>
    </subcellularLocation>
    <subcellularLocation>
        <location evidence="2">Nucleus</location>
        <location evidence="2">Nucleoplasm</location>
    </subcellularLocation>
</comment>
<dbReference type="Pfam" id="PF07767">
    <property type="entry name" value="Nop53"/>
    <property type="match status" value="1"/>
</dbReference>
<dbReference type="InterPro" id="IPR011687">
    <property type="entry name" value="Nop53/GLTSCR2"/>
</dbReference>
<dbReference type="GO" id="GO:0008097">
    <property type="term" value="F:5S rRNA binding"/>
    <property type="evidence" value="ECO:0007669"/>
    <property type="project" value="TreeGrafter"/>
</dbReference>
<dbReference type="GO" id="GO:0000027">
    <property type="term" value="P:ribosomal large subunit assembly"/>
    <property type="evidence" value="ECO:0007669"/>
    <property type="project" value="TreeGrafter"/>
</dbReference>
<dbReference type="Proteomes" id="UP000265618">
    <property type="component" value="Unassembled WGS sequence"/>
</dbReference>
<dbReference type="EMBL" id="BDIP01002127">
    <property type="protein sequence ID" value="GCA63043.1"/>
    <property type="molecule type" value="Genomic_DNA"/>
</dbReference>
<evidence type="ECO:0000256" key="2">
    <source>
        <dbReference type="ARBA" id="ARBA00004642"/>
    </source>
</evidence>
<dbReference type="GO" id="GO:0006364">
    <property type="term" value="P:rRNA processing"/>
    <property type="evidence" value="ECO:0007669"/>
    <property type="project" value="TreeGrafter"/>
</dbReference>
<evidence type="ECO:0000256" key="6">
    <source>
        <dbReference type="ARBA" id="ARBA00023242"/>
    </source>
</evidence>
<sequence length="331" mass="37565">MAKSRNKMRRINVVKEVTRRNEAAFNASYRDVPDDALFEIDAEQGKSTKRALWVDRVKVTAPSLVPVNHDIIRNKTTKTKVTRTIAKAEAMSKKPQTKKKVVKAVQYDLWGSETKRGRVAVPAANRAVVNVPAAGASYRPSVDAHVALLARVVAEEESKHKDWERKRQLHAMVIPKITPSARVAEEVVEPAEPIDTSRISAKQRRRKVRHLREMDYQARRKAMRVKGQKVKDLGPVVEQLLSEQQDEVERDIHCAPPVVPTGPSPTESFQLPSETAATYRTMRKEGHLMKDRMDSLVQRAMAPERQAGTFRGKRVKKTKEFVKKESKKRCV</sequence>
<accession>A0A391NX25</accession>
<keyword evidence="6" id="KW-0539">Nucleus</keyword>
<evidence type="ECO:0000256" key="3">
    <source>
        <dbReference type="ARBA" id="ARBA00008838"/>
    </source>
</evidence>
<dbReference type="GO" id="GO:0005730">
    <property type="term" value="C:nucleolus"/>
    <property type="evidence" value="ECO:0007669"/>
    <property type="project" value="UniProtKB-SubCell"/>
</dbReference>
<dbReference type="PANTHER" id="PTHR14211">
    <property type="entry name" value="GLIOMA SUPPRESSOR CANDIDATE REGION GENE 2"/>
    <property type="match status" value="1"/>
</dbReference>
<evidence type="ECO:0000256" key="4">
    <source>
        <dbReference type="ARBA" id="ARBA00018339"/>
    </source>
</evidence>
<keyword evidence="8" id="KW-1185">Reference proteome</keyword>
<gene>
    <name evidence="7" type="ORF">KIPB_007496</name>
</gene>
<proteinExistence type="inferred from homology"/>
<protein>
    <recommendedName>
        <fullName evidence="4">Ribosome biogenesis protein NOP53</fullName>
    </recommendedName>
</protein>
<dbReference type="PANTHER" id="PTHR14211:SF7">
    <property type="entry name" value="RIBOSOME BIOGENESIS PROTEIN NOP53"/>
    <property type="match status" value="1"/>
</dbReference>
<dbReference type="AlphaFoldDB" id="A0A391NX25"/>
<comment type="similarity">
    <text evidence="3">Belongs to the NOP53 family.</text>
</comment>
<evidence type="ECO:0000256" key="5">
    <source>
        <dbReference type="ARBA" id="ARBA00022517"/>
    </source>
</evidence>
<reference evidence="7 8" key="1">
    <citation type="journal article" date="2018" name="PLoS ONE">
        <title>The draft genome of Kipferlia bialata reveals reductive genome evolution in fornicate parasites.</title>
        <authorList>
            <person name="Tanifuji G."/>
            <person name="Takabayashi S."/>
            <person name="Kume K."/>
            <person name="Takagi M."/>
            <person name="Nakayama T."/>
            <person name="Kamikawa R."/>
            <person name="Inagaki Y."/>
            <person name="Hashimoto T."/>
        </authorList>
    </citation>
    <scope>NUCLEOTIDE SEQUENCE [LARGE SCALE GENOMIC DNA]</scope>
    <source>
        <strain evidence="7">NY0173</strain>
    </source>
</reference>
<evidence type="ECO:0000313" key="8">
    <source>
        <dbReference type="Proteomes" id="UP000265618"/>
    </source>
</evidence>
<keyword evidence="5" id="KW-0690">Ribosome biogenesis</keyword>
<evidence type="ECO:0000313" key="7">
    <source>
        <dbReference type="EMBL" id="GCA63043.1"/>
    </source>
</evidence>
<organism evidence="7 8">
    <name type="scientific">Kipferlia bialata</name>
    <dbReference type="NCBI Taxonomy" id="797122"/>
    <lineage>
        <taxon>Eukaryota</taxon>
        <taxon>Metamonada</taxon>
        <taxon>Carpediemonas-like organisms</taxon>
        <taxon>Kipferlia</taxon>
    </lineage>
</organism>
<evidence type="ECO:0000256" key="1">
    <source>
        <dbReference type="ARBA" id="ARBA00004604"/>
    </source>
</evidence>
<dbReference type="GO" id="GO:0005654">
    <property type="term" value="C:nucleoplasm"/>
    <property type="evidence" value="ECO:0007669"/>
    <property type="project" value="UniProtKB-SubCell"/>
</dbReference>
<name>A0A391NX25_9EUKA</name>